<accession>A0A5S6RDG2</accession>
<evidence type="ECO:0000313" key="2">
    <source>
        <dbReference type="EMBL" id="AAL78108.1"/>
    </source>
</evidence>
<evidence type="ECO:0000313" key="4">
    <source>
        <dbReference type="Proteomes" id="UP000000763"/>
    </source>
</evidence>
<dbReference type="EMBL" id="AC122146">
    <property type="protein sequence ID" value="AAM47294.1"/>
    <property type="molecule type" value="Genomic_DNA"/>
</dbReference>
<evidence type="ECO:0000256" key="1">
    <source>
        <dbReference type="SAM" id="MobiDB-lite"/>
    </source>
</evidence>
<protein>
    <recommendedName>
        <fullName evidence="5">Retrotransposon protein, putative, Ty3-gypsy subclass</fullName>
    </recommendedName>
</protein>
<dbReference type="Proteomes" id="UP000000763">
    <property type="component" value="Chromosome 10"/>
</dbReference>
<dbReference type="AlphaFoldDB" id="A0A5S6RDG2"/>
<proteinExistence type="predicted"/>
<reference evidence="4" key="3">
    <citation type="journal article" date="2005" name="Nature">
        <title>The map-based sequence of the rice genome.</title>
        <authorList>
            <consortium name="International rice genome sequencing project (IRGSP)"/>
            <person name="Matsumoto T."/>
            <person name="Wu J."/>
            <person name="Kanamori H."/>
            <person name="Katayose Y."/>
            <person name="Fujisawa M."/>
            <person name="Namiki N."/>
            <person name="Mizuno H."/>
            <person name="Yamamoto K."/>
            <person name="Antonio B.A."/>
            <person name="Baba T."/>
            <person name="Sakata K."/>
            <person name="Nagamura Y."/>
            <person name="Aoki H."/>
            <person name="Arikawa K."/>
            <person name="Arita K."/>
            <person name="Bito T."/>
            <person name="Chiden Y."/>
            <person name="Fujitsuka N."/>
            <person name="Fukunaka R."/>
            <person name="Hamada M."/>
            <person name="Harada C."/>
            <person name="Hayashi A."/>
            <person name="Hijishita S."/>
            <person name="Honda M."/>
            <person name="Hosokawa S."/>
            <person name="Ichikawa Y."/>
            <person name="Idonuma A."/>
            <person name="Iijima M."/>
            <person name="Ikeda M."/>
            <person name="Ikeno M."/>
            <person name="Ito K."/>
            <person name="Ito S."/>
            <person name="Ito T."/>
            <person name="Ito Y."/>
            <person name="Ito Y."/>
            <person name="Iwabuchi A."/>
            <person name="Kamiya K."/>
            <person name="Karasawa W."/>
            <person name="Kurita K."/>
            <person name="Katagiri S."/>
            <person name="Kikuta A."/>
            <person name="Kobayashi H."/>
            <person name="Kobayashi N."/>
            <person name="Machita K."/>
            <person name="Maehara T."/>
            <person name="Masukawa M."/>
            <person name="Mizubayashi T."/>
            <person name="Mukai Y."/>
            <person name="Nagasaki H."/>
            <person name="Nagata Y."/>
            <person name="Naito S."/>
            <person name="Nakashima M."/>
            <person name="Nakama Y."/>
            <person name="Nakamichi Y."/>
            <person name="Nakamura M."/>
            <person name="Meguro A."/>
            <person name="Negishi M."/>
            <person name="Ohta I."/>
            <person name="Ohta T."/>
            <person name="Okamoto M."/>
            <person name="Ono N."/>
            <person name="Saji S."/>
            <person name="Sakaguchi M."/>
            <person name="Sakai K."/>
            <person name="Shibata M."/>
            <person name="Shimokawa T."/>
            <person name="Song J."/>
            <person name="Takazaki Y."/>
            <person name="Terasawa K."/>
            <person name="Tsugane M."/>
            <person name="Tsuji K."/>
            <person name="Ueda S."/>
            <person name="Waki K."/>
            <person name="Yamagata H."/>
            <person name="Yamamoto M."/>
            <person name="Yamamoto S."/>
            <person name="Yamane H."/>
            <person name="Yoshiki S."/>
            <person name="Yoshihara R."/>
            <person name="Yukawa K."/>
            <person name="Zhong H."/>
            <person name="Yano M."/>
            <person name="Yuan Q."/>
            <person name="Ouyang S."/>
            <person name="Liu J."/>
            <person name="Jones K.M."/>
            <person name="Gansberger K."/>
            <person name="Moffat K."/>
            <person name="Hill J."/>
            <person name="Bera J."/>
            <person name="Fadrosh D."/>
            <person name="Jin S."/>
            <person name="Johri S."/>
            <person name="Kim M."/>
            <person name="Overton L."/>
            <person name="Reardon M."/>
            <person name="Tsitrin T."/>
            <person name="Vuong H."/>
            <person name="Weaver B."/>
            <person name="Ciecko A."/>
            <person name="Tallon L."/>
            <person name="Jackson J."/>
            <person name="Pai G."/>
            <person name="Aken S.V."/>
            <person name="Utterback T."/>
            <person name="Reidmuller S."/>
            <person name="Feldblyum T."/>
            <person name="Hsiao J."/>
            <person name="Zismann V."/>
            <person name="Iobst S."/>
            <person name="de Vazeille A.R."/>
            <person name="Buell C.R."/>
            <person name="Ying K."/>
            <person name="Li Y."/>
            <person name="Lu T."/>
            <person name="Huang Y."/>
            <person name="Zhao Q."/>
            <person name="Feng Q."/>
            <person name="Zhang L."/>
            <person name="Zhu J."/>
            <person name="Weng Q."/>
            <person name="Mu J."/>
            <person name="Lu Y."/>
            <person name="Fan D."/>
            <person name="Liu Y."/>
            <person name="Guan J."/>
            <person name="Zhang Y."/>
            <person name="Yu S."/>
            <person name="Liu X."/>
            <person name="Zhang Y."/>
            <person name="Hong G."/>
            <person name="Han B."/>
            <person name="Choisne N."/>
            <person name="Demange N."/>
            <person name="Orjeda G."/>
            <person name="Samain S."/>
            <person name="Cattolico L."/>
            <person name="Pelletier E."/>
            <person name="Couloux A."/>
            <person name="Segurens B."/>
            <person name="Wincker P."/>
            <person name="D'Hont A."/>
            <person name="Scarpelli C."/>
            <person name="Weissenbach J."/>
            <person name="Salanoubat M."/>
            <person name="Quetier F."/>
            <person name="Yu Y."/>
            <person name="Kim H.R."/>
            <person name="Rambo T."/>
            <person name="Currie J."/>
            <person name="Collura K."/>
            <person name="Luo M."/>
            <person name="Yang T."/>
            <person name="Ammiraju J.S.S."/>
            <person name="Engler F."/>
            <person name="Soderlund C."/>
            <person name="Wing R.A."/>
            <person name="Palmer L.E."/>
            <person name="de la Bastide M."/>
            <person name="Spiegel L."/>
            <person name="Nascimento L."/>
            <person name="Zutavern T."/>
            <person name="O'Shaughnessy A."/>
            <person name="Dike S."/>
            <person name="Dedhia N."/>
            <person name="Preston R."/>
            <person name="Balija V."/>
            <person name="McCombie W.R."/>
            <person name="Chow T."/>
            <person name="Chen H."/>
            <person name="Chung M."/>
            <person name="Chen C."/>
            <person name="Shaw J."/>
            <person name="Wu H."/>
            <person name="Hsiao K."/>
            <person name="Chao Y."/>
            <person name="Chu M."/>
            <person name="Cheng C."/>
            <person name="Hour A."/>
            <person name="Lee P."/>
            <person name="Lin S."/>
            <person name="Lin Y."/>
            <person name="Liou J."/>
            <person name="Liu S."/>
            <person name="Hsing Y."/>
            <person name="Raghuvanshi S."/>
            <person name="Mohanty A."/>
            <person name="Bharti A.K."/>
            <person name="Gaur A."/>
            <person name="Gupta V."/>
            <person name="Kumar D."/>
            <person name="Ravi V."/>
            <person name="Vij S."/>
            <person name="Kapur A."/>
            <person name="Khurana P."/>
            <person name="Khurana P."/>
            <person name="Khurana J.P."/>
            <person name="Tyagi A.K."/>
            <person name="Gaikwad K."/>
            <person name="Singh A."/>
            <person name="Dalal V."/>
            <person name="Srivastava S."/>
            <person name="Dixit A."/>
            <person name="Pal A.K."/>
            <person name="Ghazi I.A."/>
            <person name="Yadav M."/>
            <person name="Pandit A."/>
            <person name="Bhargava A."/>
            <person name="Sureshbabu K."/>
            <person name="Batra K."/>
            <person name="Sharma T.R."/>
            <person name="Mohapatra T."/>
            <person name="Singh N.K."/>
            <person name="Messing J."/>
            <person name="Nelson A.B."/>
            <person name="Fuks G."/>
            <person name="Kavchok S."/>
            <person name="Keizer G."/>
            <person name="Linton E."/>
            <person name="Llaca V."/>
            <person name="Song R."/>
            <person name="Tanyolac B."/>
            <person name="Young S."/>
            <person name="Ho-Il K."/>
            <person name="Hahn J.H."/>
            <person name="Sangsakoo G."/>
            <person name="Vanavichit A."/>
            <person name="de Mattos Luiz.A.T."/>
            <person name="Zimmer P.D."/>
            <person name="Malone G."/>
            <person name="Dellagostin O."/>
            <person name="de Oliveira A.C."/>
            <person name="Bevan M."/>
            <person name="Bancroft I."/>
            <person name="Minx P."/>
            <person name="Cordum H."/>
            <person name="Wilson R."/>
            <person name="Cheng Z."/>
            <person name="Jin W."/>
            <person name="Jiang J."/>
            <person name="Leong S.A."/>
            <person name="Iwama H."/>
            <person name="Gojobori T."/>
            <person name="Itoh T."/>
            <person name="Niimura Y."/>
            <person name="Fujii Y."/>
            <person name="Habara T."/>
            <person name="Sakai H."/>
            <person name="Sato Y."/>
            <person name="Wilson G."/>
            <person name="Kumar K."/>
            <person name="McCouch S."/>
            <person name="Juretic N."/>
            <person name="Hoen D."/>
            <person name="Wright S."/>
            <person name="Bruskiewich R."/>
            <person name="Bureau T."/>
            <person name="Miyao A."/>
            <person name="Hirochika H."/>
            <person name="Nishikawa T."/>
            <person name="Kadowaki K."/>
            <person name="Sugiura M."/>
            <person name="Burr B."/>
            <person name="Sasaki T."/>
        </authorList>
    </citation>
    <scope>NUCLEOTIDE SEQUENCE [LARGE SCALE GENOMIC DNA]</scope>
    <source>
        <strain evidence="4">cv. Nipponbare</strain>
    </source>
</reference>
<evidence type="ECO:0000313" key="3">
    <source>
        <dbReference type="EMBL" id="AAM47294.1"/>
    </source>
</evidence>
<reference evidence="4" key="4">
    <citation type="journal article" date="2008" name="Nucleic Acids Res.">
        <title>The rice annotation project database (RAP-DB): 2008 update.</title>
        <authorList>
            <consortium name="The rice annotation project (RAP)"/>
        </authorList>
    </citation>
    <scope>GENOME REANNOTATION</scope>
    <source>
        <strain evidence="4">cv. Nipponbare</strain>
    </source>
</reference>
<organism evidence="2 4">
    <name type="scientific">Oryza sativa subsp. japonica</name>
    <name type="common">Rice</name>
    <dbReference type="NCBI Taxonomy" id="39947"/>
    <lineage>
        <taxon>Eukaryota</taxon>
        <taxon>Viridiplantae</taxon>
        <taxon>Streptophyta</taxon>
        <taxon>Embryophyta</taxon>
        <taxon>Tracheophyta</taxon>
        <taxon>Spermatophyta</taxon>
        <taxon>Magnoliopsida</taxon>
        <taxon>Liliopsida</taxon>
        <taxon>Poales</taxon>
        <taxon>Poaceae</taxon>
        <taxon>BOP clade</taxon>
        <taxon>Oryzoideae</taxon>
        <taxon>Oryzeae</taxon>
        <taxon>Oryzinae</taxon>
        <taxon>Oryza</taxon>
        <taxon>Oryza sativa</taxon>
    </lineage>
</organism>
<name>A0A5S6RDG2_ORYSJ</name>
<reference evidence="2" key="1">
    <citation type="submission" date="2002-02" db="EMBL/GenBank/DDBJ databases">
        <title>Rice Genomic Sequence.</title>
        <authorList>
            <person name="Wing R.A."/>
            <person name="Yu Y."/>
            <person name="Soderlund C."/>
            <person name="Chen M."/>
            <person name="Kim H.-R."/>
            <person name="Rambo T."/>
            <person name="Saski C."/>
            <person name="Henry D."/>
            <person name="Oates R."/>
            <person name="Simmons J."/>
            <person name="Wilson R."/>
            <person name="Minx P."/>
            <person name="Du H."/>
        </authorList>
    </citation>
    <scope>NUCLEOTIDE SEQUENCE</scope>
</reference>
<dbReference type="EMBL" id="AC093568">
    <property type="protein sequence ID" value="AAL78108.1"/>
    <property type="molecule type" value="Genomic_DNA"/>
</dbReference>
<feature type="compositionally biased region" description="Basic and acidic residues" evidence="1">
    <location>
        <begin position="65"/>
        <end position="77"/>
    </location>
</feature>
<feature type="region of interest" description="Disordered" evidence="1">
    <location>
        <begin position="1"/>
        <end position="142"/>
    </location>
</feature>
<feature type="compositionally biased region" description="Basic and acidic residues" evidence="1">
    <location>
        <begin position="99"/>
        <end position="120"/>
    </location>
</feature>
<gene>
    <name evidence="3" type="ORF">OSJNAb0022I16.14</name>
    <name evidence="2" type="ORF">OSJNBa0029P16.18</name>
</gene>
<reference evidence="3" key="2">
    <citation type="submission" date="2002-06" db="EMBL/GenBank/DDBJ databases">
        <title>Rice Genomic Sequence.</title>
        <authorList>
            <person name="Wing R.A."/>
            <person name="Yu Y."/>
            <person name="Yang T.J."/>
            <person name="Nah G."/>
            <person name="Soderlund C."/>
            <person name="Chen M."/>
            <person name="Kim H.-R."/>
            <person name="Rambo T."/>
            <person name="Saski C."/>
            <person name="Henry D."/>
            <person name="Oates R."/>
            <person name="Simmons J."/>
        </authorList>
    </citation>
    <scope>NUCLEOTIDE SEQUENCE</scope>
</reference>
<sequence>MESSGECGEMGKKRERRTAMLKKGEREPDVAGSGGIRRPTWGSGEEREAGFDFRIPAISGAGANGRERGKGADDSAHARTWPTWPGRGGDEGAAAVSARRRERDRREEGDGTDRPAELGRGRSTPGRPPQAGLPGPVLPFGPHLMDPQPSGMMVGPIFWYFKEFVGLRLLTTKFDMFGQKSAAKTYGILEFVRIFHEVFRQGHILYLRIKLTGTLMNLKARFWTCTEVKQIFQATANSRVLNIKAVVPINLDINSGNYTKWRRLLLVTLSKYALADHVLTDIYWSDRSG</sequence>
<evidence type="ECO:0008006" key="5">
    <source>
        <dbReference type="Google" id="ProtNLM"/>
    </source>
</evidence>